<keyword evidence="3" id="KW-1185">Reference proteome</keyword>
<dbReference type="Proteomes" id="UP000030686">
    <property type="component" value="Unassembled WGS sequence"/>
</dbReference>
<reference evidence="2" key="1">
    <citation type="journal article" date="2014" name="Nat. Commun.">
        <title>Multiple recent horizontal transfers of a large genomic region in cheese making fungi.</title>
        <authorList>
            <person name="Cheeseman K."/>
            <person name="Ropars J."/>
            <person name="Renault P."/>
            <person name="Dupont J."/>
            <person name="Gouzy J."/>
            <person name="Branca A."/>
            <person name="Abraham A.L."/>
            <person name="Ceppi M."/>
            <person name="Conseiller E."/>
            <person name="Debuchy R."/>
            <person name="Malagnac F."/>
            <person name="Goarin A."/>
            <person name="Silar P."/>
            <person name="Lacoste S."/>
            <person name="Sallet E."/>
            <person name="Bensimon A."/>
            <person name="Giraud T."/>
            <person name="Brygoo Y."/>
        </authorList>
    </citation>
    <scope>NUCLEOTIDE SEQUENCE [LARGE SCALE GENOMIC DNA]</scope>
    <source>
        <strain evidence="2">FM164</strain>
    </source>
</reference>
<feature type="region of interest" description="Disordered" evidence="1">
    <location>
        <begin position="1"/>
        <end position="22"/>
    </location>
</feature>
<protein>
    <submittedName>
        <fullName evidence="2">Genomic scaffold, ProqFM164S02</fullName>
    </submittedName>
</protein>
<gene>
    <name evidence="2" type="ORF">PROQFM164_S02g001666</name>
</gene>
<evidence type="ECO:0000313" key="3">
    <source>
        <dbReference type="Proteomes" id="UP000030686"/>
    </source>
</evidence>
<dbReference type="AlphaFoldDB" id="W6Q680"/>
<proteinExistence type="predicted"/>
<dbReference type="OrthoDB" id="4359659at2759"/>
<dbReference type="EMBL" id="HG792016">
    <property type="protein sequence ID" value="CDM31516.1"/>
    <property type="molecule type" value="Genomic_DNA"/>
</dbReference>
<evidence type="ECO:0000313" key="2">
    <source>
        <dbReference type="EMBL" id="CDM31516.1"/>
    </source>
</evidence>
<sequence>MGNIRKAASLEGGTDRSTPQNDAVKFLKNADNLHEPMQRSTTNYTGKRLDERISSESLNLESVLVQIVGTLSPS</sequence>
<accession>W6Q680</accession>
<evidence type="ECO:0000256" key="1">
    <source>
        <dbReference type="SAM" id="MobiDB-lite"/>
    </source>
</evidence>
<organism evidence="2 3">
    <name type="scientific">Penicillium roqueforti (strain FM164)</name>
    <dbReference type="NCBI Taxonomy" id="1365484"/>
    <lineage>
        <taxon>Eukaryota</taxon>
        <taxon>Fungi</taxon>
        <taxon>Dikarya</taxon>
        <taxon>Ascomycota</taxon>
        <taxon>Pezizomycotina</taxon>
        <taxon>Eurotiomycetes</taxon>
        <taxon>Eurotiomycetidae</taxon>
        <taxon>Eurotiales</taxon>
        <taxon>Aspergillaceae</taxon>
        <taxon>Penicillium</taxon>
    </lineage>
</organism>
<name>W6Q680_PENRF</name>